<protein>
    <submittedName>
        <fullName evidence="1">Uncharacterized protein</fullName>
    </submittedName>
</protein>
<accession>A0AAJ6BPB9</accession>
<evidence type="ECO:0000313" key="2">
    <source>
        <dbReference type="Proteomes" id="UP001218362"/>
    </source>
</evidence>
<name>A0AAJ6BPB9_9SPHN</name>
<gene>
    <name evidence="1" type="ORF">P0Y56_08690</name>
</gene>
<dbReference type="KEGG" id="acob:P0Y56_08690"/>
<organism evidence="1 2">
    <name type="scientific">Candidatus Andeanibacterium colombiense</name>
    <dbReference type="NCBI Taxonomy" id="3121345"/>
    <lineage>
        <taxon>Bacteria</taxon>
        <taxon>Pseudomonadati</taxon>
        <taxon>Pseudomonadota</taxon>
        <taxon>Alphaproteobacteria</taxon>
        <taxon>Sphingomonadales</taxon>
        <taxon>Sphingomonadaceae</taxon>
        <taxon>Candidatus Andeanibacterium</taxon>
    </lineage>
</organism>
<sequence length="163" mass="18434">MTLPPGFFDGVLKEPGHYPAFDPVLTRRLPYYPDEGAPTFIVIGFGAEEPHPSEVHTQRILVSLKGGPFDGVFESIGADGVQCIVHAFWMVRGLIDELGDRVEFGEPGETGIPRILPAWPSELNKRIEALADAESERWHTEDFKAWRAAHRDDFKTRRPWPER</sequence>
<dbReference type="AlphaFoldDB" id="A0AAJ6BPB9"/>
<dbReference type="EMBL" id="CP119316">
    <property type="protein sequence ID" value="WEK48354.1"/>
    <property type="molecule type" value="Genomic_DNA"/>
</dbReference>
<reference evidence="1" key="1">
    <citation type="submission" date="2023-03" db="EMBL/GenBank/DDBJ databases">
        <title>Andean soil-derived lignocellulolytic bacterial consortium as a source of novel taxa and putative plastic-active enzymes.</title>
        <authorList>
            <person name="Diaz-Garcia L."/>
            <person name="Chuvochina M."/>
            <person name="Feuerriegel G."/>
            <person name="Bunk B."/>
            <person name="Sproer C."/>
            <person name="Streit W.R."/>
            <person name="Rodriguez L.M."/>
            <person name="Overmann J."/>
            <person name="Jimenez D.J."/>
        </authorList>
    </citation>
    <scope>NUCLEOTIDE SEQUENCE</scope>
    <source>
        <strain evidence="1">MAG 26</strain>
    </source>
</reference>
<evidence type="ECO:0000313" key="1">
    <source>
        <dbReference type="EMBL" id="WEK48354.1"/>
    </source>
</evidence>
<proteinExistence type="predicted"/>
<dbReference type="Proteomes" id="UP001218362">
    <property type="component" value="Chromosome"/>
</dbReference>